<organism evidence="2 3">
    <name type="scientific">Legionella steelei</name>
    <dbReference type="NCBI Taxonomy" id="947033"/>
    <lineage>
        <taxon>Bacteria</taxon>
        <taxon>Pseudomonadati</taxon>
        <taxon>Pseudomonadota</taxon>
        <taxon>Gammaproteobacteria</taxon>
        <taxon>Legionellales</taxon>
        <taxon>Legionellaceae</taxon>
        <taxon>Legionella</taxon>
    </lineage>
</organism>
<keyword evidence="3" id="KW-1185">Reference proteome</keyword>
<feature type="transmembrane region" description="Helical" evidence="1">
    <location>
        <begin position="32"/>
        <end position="48"/>
    </location>
</feature>
<sequence length="194" mass="22490">MNKSNVGWCIHFAAYYLCWIVCFYFAAQNNVYLGPIIGLLIIAVQIFWQSINRLPYLNALLFALLIGFIGAVTDTIWLHQNYIYFKANPFSSYFTAPWMICIWLSFGLNLIILNEKFTRYYFIWFLLILFLMPFAYKIGAACNIVVIEQSYPFYLAVGITWALLLPISLYAYNYLNKINRVDVGSVTKPTSSRA</sequence>
<protein>
    <recommendedName>
        <fullName evidence="4">DUF2878 domain-containing protein</fullName>
    </recommendedName>
</protein>
<dbReference type="Proteomes" id="UP000054926">
    <property type="component" value="Unassembled WGS sequence"/>
</dbReference>
<keyword evidence="1" id="KW-1133">Transmembrane helix</keyword>
<dbReference type="InterPro" id="IPR021306">
    <property type="entry name" value="DUF2878"/>
</dbReference>
<gene>
    <name evidence="2" type="ORF">Lste_0759</name>
</gene>
<dbReference type="EMBL" id="LNYY01000016">
    <property type="protein sequence ID" value="KTD70155.1"/>
    <property type="molecule type" value="Genomic_DNA"/>
</dbReference>
<feature type="transmembrane region" description="Helical" evidence="1">
    <location>
        <begin position="7"/>
        <end position="26"/>
    </location>
</feature>
<feature type="transmembrane region" description="Helical" evidence="1">
    <location>
        <begin position="90"/>
        <end position="113"/>
    </location>
</feature>
<keyword evidence="1" id="KW-0812">Transmembrane</keyword>
<dbReference type="OrthoDB" id="5653161at2"/>
<dbReference type="STRING" id="947033.Lste_0759"/>
<evidence type="ECO:0000313" key="2">
    <source>
        <dbReference type="EMBL" id="KTD70155.1"/>
    </source>
</evidence>
<comment type="caution">
    <text evidence="2">The sequence shown here is derived from an EMBL/GenBank/DDBJ whole genome shotgun (WGS) entry which is preliminary data.</text>
</comment>
<name>A0A0W0ZLY2_9GAMM</name>
<feature type="transmembrane region" description="Helical" evidence="1">
    <location>
        <begin position="153"/>
        <end position="172"/>
    </location>
</feature>
<feature type="transmembrane region" description="Helical" evidence="1">
    <location>
        <begin position="60"/>
        <end position="78"/>
    </location>
</feature>
<reference evidence="2 3" key="1">
    <citation type="submission" date="2015-11" db="EMBL/GenBank/DDBJ databases">
        <title>Genomic analysis of 38 Legionella species identifies large and diverse effector repertoires.</title>
        <authorList>
            <person name="Burstein D."/>
            <person name="Amaro F."/>
            <person name="Zusman T."/>
            <person name="Lifshitz Z."/>
            <person name="Cohen O."/>
            <person name="Gilbert J.A."/>
            <person name="Pupko T."/>
            <person name="Shuman H.A."/>
            <person name="Segal G."/>
        </authorList>
    </citation>
    <scope>NUCLEOTIDE SEQUENCE [LARGE SCALE GENOMIC DNA]</scope>
    <source>
        <strain evidence="2 3">IMVS3376</strain>
    </source>
</reference>
<dbReference type="PATRIC" id="fig|947033.5.peg.813"/>
<dbReference type="Pfam" id="PF11086">
    <property type="entry name" value="DUF2878"/>
    <property type="match status" value="1"/>
</dbReference>
<keyword evidence="1" id="KW-0472">Membrane</keyword>
<proteinExistence type="predicted"/>
<evidence type="ECO:0000313" key="3">
    <source>
        <dbReference type="Proteomes" id="UP000054926"/>
    </source>
</evidence>
<feature type="transmembrane region" description="Helical" evidence="1">
    <location>
        <begin position="120"/>
        <end position="147"/>
    </location>
</feature>
<dbReference type="RefSeq" id="WP_058509761.1">
    <property type="nucleotide sequence ID" value="NZ_LNYY01000016.1"/>
</dbReference>
<dbReference type="AlphaFoldDB" id="A0A0W0ZLY2"/>
<evidence type="ECO:0008006" key="4">
    <source>
        <dbReference type="Google" id="ProtNLM"/>
    </source>
</evidence>
<accession>A0A0W0ZLY2</accession>
<evidence type="ECO:0000256" key="1">
    <source>
        <dbReference type="SAM" id="Phobius"/>
    </source>
</evidence>